<keyword evidence="2" id="KW-1185">Reference proteome</keyword>
<evidence type="ECO:0000313" key="1">
    <source>
        <dbReference type="EMBL" id="KLO19904.1"/>
    </source>
</evidence>
<evidence type="ECO:0000313" key="2">
    <source>
        <dbReference type="Proteomes" id="UP000053477"/>
    </source>
</evidence>
<organism evidence="1 2">
    <name type="scientific">Schizopora paradoxa</name>
    <dbReference type="NCBI Taxonomy" id="27342"/>
    <lineage>
        <taxon>Eukaryota</taxon>
        <taxon>Fungi</taxon>
        <taxon>Dikarya</taxon>
        <taxon>Basidiomycota</taxon>
        <taxon>Agaricomycotina</taxon>
        <taxon>Agaricomycetes</taxon>
        <taxon>Hymenochaetales</taxon>
        <taxon>Schizoporaceae</taxon>
        <taxon>Schizopora</taxon>
    </lineage>
</organism>
<dbReference type="AlphaFoldDB" id="A0A0H2S7J7"/>
<reference evidence="1 2" key="1">
    <citation type="submission" date="2015-04" db="EMBL/GenBank/DDBJ databases">
        <title>Complete genome sequence of Schizopora paradoxa KUC8140, a cosmopolitan wood degrader in East Asia.</title>
        <authorList>
            <consortium name="DOE Joint Genome Institute"/>
            <person name="Min B."/>
            <person name="Park H."/>
            <person name="Jang Y."/>
            <person name="Kim J.-J."/>
            <person name="Kim K.H."/>
            <person name="Pangilinan J."/>
            <person name="Lipzen A."/>
            <person name="Riley R."/>
            <person name="Grigoriev I.V."/>
            <person name="Spatafora J.W."/>
            <person name="Choi I.-G."/>
        </authorList>
    </citation>
    <scope>NUCLEOTIDE SEQUENCE [LARGE SCALE GENOMIC DNA]</scope>
    <source>
        <strain evidence="1 2">KUC8140</strain>
    </source>
</reference>
<proteinExistence type="predicted"/>
<dbReference type="Proteomes" id="UP000053477">
    <property type="component" value="Unassembled WGS sequence"/>
</dbReference>
<gene>
    <name evidence="1" type="ORF">SCHPADRAFT_45633</name>
</gene>
<accession>A0A0H2S7J7</accession>
<dbReference type="EMBL" id="KQ085884">
    <property type="protein sequence ID" value="KLO19904.1"/>
    <property type="molecule type" value="Genomic_DNA"/>
</dbReference>
<name>A0A0H2S7J7_9AGAM</name>
<protein>
    <submittedName>
        <fullName evidence="1">Uncharacterized protein</fullName>
    </submittedName>
</protein>
<sequence>MDPLRPFGSLRSGDIYPAAATTEVGSRSHDFKSKPSIRRSEPGEISCLWAVFGRTGSDLDETMFEYSWRIAKRRAWREIPLESRDDELTKTRAKTKSLGRRRRSKEQTIHPTGITTNDSVDGKKMSCRFATASPKRGCGLVLPANSEGNKTNRSPNIYRLSDPSCSPAHLPGWVTLLEVRREERHTRALAKIYRPA</sequence>
<dbReference type="InParanoid" id="A0A0H2S7J7"/>